<proteinExistence type="predicted"/>
<feature type="non-terminal residue" evidence="1">
    <location>
        <position position="89"/>
    </location>
</feature>
<accession>A0A0B7BZ62</accession>
<reference evidence="1" key="1">
    <citation type="submission" date="2014-12" db="EMBL/GenBank/DDBJ databases">
        <title>Insight into the proteome of Arion vulgaris.</title>
        <authorList>
            <person name="Aradska J."/>
            <person name="Bulat T."/>
            <person name="Smidak R."/>
            <person name="Sarate P."/>
            <person name="Gangsoo J."/>
            <person name="Sialana F."/>
            <person name="Bilban M."/>
            <person name="Lubec G."/>
        </authorList>
    </citation>
    <scope>NUCLEOTIDE SEQUENCE</scope>
    <source>
        <tissue evidence="1">Skin</tissue>
    </source>
</reference>
<gene>
    <name evidence="1" type="primary">ORF218177</name>
</gene>
<evidence type="ECO:0000313" key="1">
    <source>
        <dbReference type="EMBL" id="CEK98242.1"/>
    </source>
</evidence>
<dbReference type="InterPro" id="IPR042411">
    <property type="entry name" value="WDR27"/>
</dbReference>
<organism evidence="1">
    <name type="scientific">Arion vulgaris</name>
    <dbReference type="NCBI Taxonomy" id="1028688"/>
    <lineage>
        <taxon>Eukaryota</taxon>
        <taxon>Metazoa</taxon>
        <taxon>Spiralia</taxon>
        <taxon>Lophotrochozoa</taxon>
        <taxon>Mollusca</taxon>
        <taxon>Gastropoda</taxon>
        <taxon>Heterobranchia</taxon>
        <taxon>Euthyneura</taxon>
        <taxon>Panpulmonata</taxon>
        <taxon>Eupulmonata</taxon>
        <taxon>Stylommatophora</taxon>
        <taxon>Helicina</taxon>
        <taxon>Arionoidea</taxon>
        <taxon>Arionidae</taxon>
        <taxon>Arion</taxon>
    </lineage>
</organism>
<dbReference type="EMBL" id="HACG01051371">
    <property type="protein sequence ID" value="CEK98242.1"/>
    <property type="molecule type" value="Transcribed_RNA"/>
</dbReference>
<name>A0A0B7BZ62_9EUPU</name>
<sequence length="89" mass="10523">STEAKCFDKEIKHAQFFYLDKFILLTHGNELLLYKYHITPDRDDIKRYQSRNRYKLVTSWQTSSCSFTATTAVNMFFSHLVICMTSGRN</sequence>
<feature type="non-terminal residue" evidence="1">
    <location>
        <position position="1"/>
    </location>
</feature>
<dbReference type="PANTHER" id="PTHR44525">
    <property type="entry name" value="WD REPEAT-CONTAINING PROTEIN 27"/>
    <property type="match status" value="1"/>
</dbReference>
<protein>
    <submittedName>
        <fullName evidence="1">Uncharacterized protein</fullName>
    </submittedName>
</protein>
<dbReference type="AlphaFoldDB" id="A0A0B7BZ62"/>
<dbReference type="PANTHER" id="PTHR44525:SF1">
    <property type="entry name" value="WD REPEAT-CONTAINING PROTEIN 27"/>
    <property type="match status" value="1"/>
</dbReference>